<accession>A0A6J7RZK7</accession>
<keyword evidence="10" id="KW-0862">Zinc</keyword>
<evidence type="ECO:0000256" key="9">
    <source>
        <dbReference type="ARBA" id="ARBA00022737"/>
    </source>
</evidence>
<dbReference type="SMART" id="SM01018">
    <property type="entry name" value="B12-binding_2"/>
    <property type="match status" value="1"/>
</dbReference>
<feature type="domain" description="AdoMet activation" evidence="16">
    <location>
        <begin position="518"/>
        <end position="800"/>
    </location>
</feature>
<dbReference type="InterPro" id="IPR004223">
    <property type="entry name" value="VitB12-dep_Met_synth_activ_dom"/>
</dbReference>
<keyword evidence="6" id="KW-0808">Transferase</keyword>
<dbReference type="AlphaFoldDB" id="A0A6J7RZK7"/>
<evidence type="ECO:0000256" key="11">
    <source>
        <dbReference type="ARBA" id="ARBA00023167"/>
    </source>
</evidence>
<dbReference type="PROSITE" id="PS51337">
    <property type="entry name" value="B12_BINDING_NTER"/>
    <property type="match status" value="1"/>
</dbReference>
<evidence type="ECO:0000259" key="15">
    <source>
        <dbReference type="PROSITE" id="PS50972"/>
    </source>
</evidence>
<dbReference type="SUPFAM" id="SSF51717">
    <property type="entry name" value="Dihydropteroate synthetase-like"/>
    <property type="match status" value="1"/>
</dbReference>
<dbReference type="PROSITE" id="PS50972">
    <property type="entry name" value="PTERIN_BINDING"/>
    <property type="match status" value="1"/>
</dbReference>
<dbReference type="PANTHER" id="PTHR45833:SF1">
    <property type="entry name" value="METHIONINE SYNTHASE"/>
    <property type="match status" value="1"/>
</dbReference>
<comment type="cofactor">
    <cofactor evidence="1">
        <name>Zn(2+)</name>
        <dbReference type="ChEBI" id="CHEBI:29105"/>
    </cofactor>
</comment>
<evidence type="ECO:0000256" key="8">
    <source>
        <dbReference type="ARBA" id="ARBA00022723"/>
    </source>
</evidence>
<evidence type="ECO:0000256" key="5">
    <source>
        <dbReference type="ARBA" id="ARBA00022628"/>
    </source>
</evidence>
<evidence type="ECO:0000256" key="4">
    <source>
        <dbReference type="ARBA" id="ARBA00022605"/>
    </source>
</evidence>
<dbReference type="Gene3D" id="1.10.1240.10">
    <property type="entry name" value="Methionine synthase domain"/>
    <property type="match status" value="1"/>
</dbReference>
<gene>
    <name evidence="19" type="ORF">UFOPK4121_01700</name>
</gene>
<keyword evidence="12" id="KW-0170">Cobalt</keyword>
<evidence type="ECO:0000256" key="12">
    <source>
        <dbReference type="ARBA" id="ARBA00023285"/>
    </source>
</evidence>
<evidence type="ECO:0000259" key="18">
    <source>
        <dbReference type="PROSITE" id="PS51337"/>
    </source>
</evidence>
<protein>
    <submittedName>
        <fullName evidence="19">Unannotated protein</fullName>
    </submittedName>
</protein>
<dbReference type="SUPFAM" id="SSF47644">
    <property type="entry name" value="Methionine synthase domain"/>
    <property type="match status" value="1"/>
</dbReference>
<evidence type="ECO:0000256" key="6">
    <source>
        <dbReference type="ARBA" id="ARBA00022679"/>
    </source>
</evidence>
<keyword evidence="8" id="KW-0479">Metal-binding</keyword>
<dbReference type="InterPro" id="IPR037010">
    <property type="entry name" value="VitB12-dep_Met_synth_activ_sf"/>
</dbReference>
<feature type="domain" description="Pterin-binding" evidence="15">
    <location>
        <begin position="1"/>
        <end position="240"/>
    </location>
</feature>
<comment type="similarity">
    <text evidence="2">Belongs to the vitamin-B12 dependent methionine synthase family.</text>
</comment>
<evidence type="ECO:0000256" key="7">
    <source>
        <dbReference type="ARBA" id="ARBA00022691"/>
    </source>
</evidence>
<keyword evidence="5" id="KW-0846">Cobalamin</keyword>
<dbReference type="GO" id="GO:0032259">
    <property type="term" value="P:methylation"/>
    <property type="evidence" value="ECO:0007669"/>
    <property type="project" value="UniProtKB-KW"/>
</dbReference>
<dbReference type="InterPro" id="IPR036594">
    <property type="entry name" value="Meth_synthase_dom"/>
</dbReference>
<dbReference type="InterPro" id="IPR011005">
    <property type="entry name" value="Dihydropteroate_synth-like_sf"/>
</dbReference>
<dbReference type="FunFam" id="1.10.1240.10:FF:000001">
    <property type="entry name" value="Methionine synthase"/>
    <property type="match status" value="1"/>
</dbReference>
<dbReference type="GO" id="GO:0050667">
    <property type="term" value="P:homocysteine metabolic process"/>
    <property type="evidence" value="ECO:0007669"/>
    <property type="project" value="TreeGrafter"/>
</dbReference>
<dbReference type="PIRSF" id="PIRSF000381">
    <property type="entry name" value="MetH"/>
    <property type="match status" value="1"/>
</dbReference>
<dbReference type="Pfam" id="PF02607">
    <property type="entry name" value="B12-binding_2"/>
    <property type="match status" value="1"/>
</dbReference>
<dbReference type="Pfam" id="PF02310">
    <property type="entry name" value="B12-binding"/>
    <property type="match status" value="1"/>
</dbReference>
<evidence type="ECO:0000259" key="16">
    <source>
        <dbReference type="PROSITE" id="PS50974"/>
    </source>
</evidence>
<name>A0A6J7RZK7_9ZZZZ</name>
<keyword evidence="11" id="KW-0486">Methionine biosynthesis</keyword>
<dbReference type="InterPro" id="IPR011822">
    <property type="entry name" value="MetH"/>
</dbReference>
<evidence type="ECO:0000256" key="13">
    <source>
        <dbReference type="ARBA" id="ARBA00034478"/>
    </source>
</evidence>
<dbReference type="EMBL" id="CAFBPQ010000106">
    <property type="protein sequence ID" value="CAB5034166.1"/>
    <property type="molecule type" value="Genomic_DNA"/>
</dbReference>
<evidence type="ECO:0000256" key="3">
    <source>
        <dbReference type="ARBA" id="ARBA00022603"/>
    </source>
</evidence>
<keyword evidence="9" id="KW-0677">Repeat</keyword>
<evidence type="ECO:0000256" key="14">
    <source>
        <dbReference type="SAM" id="MobiDB-lite"/>
    </source>
</evidence>
<organism evidence="19">
    <name type="scientific">freshwater metagenome</name>
    <dbReference type="NCBI Taxonomy" id="449393"/>
    <lineage>
        <taxon>unclassified sequences</taxon>
        <taxon>metagenomes</taxon>
        <taxon>ecological metagenomes</taxon>
    </lineage>
</organism>
<dbReference type="SUPFAM" id="SSF56507">
    <property type="entry name" value="Methionine synthase activation domain-like"/>
    <property type="match status" value="1"/>
</dbReference>
<dbReference type="Gene3D" id="3.10.196.10">
    <property type="entry name" value="Vitamin B12-dependent methionine synthase, activation domain"/>
    <property type="match status" value="1"/>
</dbReference>
<keyword evidence="4" id="KW-0028">Amino-acid biosynthesis</keyword>
<dbReference type="Gene3D" id="3.40.50.280">
    <property type="entry name" value="Cobalamin-binding domain"/>
    <property type="match status" value="1"/>
</dbReference>
<dbReference type="PANTHER" id="PTHR45833">
    <property type="entry name" value="METHIONINE SYNTHASE"/>
    <property type="match status" value="1"/>
</dbReference>
<keyword evidence="7" id="KW-0949">S-adenosyl-L-methionine</keyword>
<dbReference type="GO" id="GO:0005829">
    <property type="term" value="C:cytosol"/>
    <property type="evidence" value="ECO:0007669"/>
    <property type="project" value="TreeGrafter"/>
</dbReference>
<reference evidence="19" key="1">
    <citation type="submission" date="2020-05" db="EMBL/GenBank/DDBJ databases">
        <authorList>
            <person name="Chiriac C."/>
            <person name="Salcher M."/>
            <person name="Ghai R."/>
            <person name="Kavagutti S V."/>
        </authorList>
    </citation>
    <scope>NUCLEOTIDE SEQUENCE</scope>
</reference>
<dbReference type="InterPro" id="IPR006158">
    <property type="entry name" value="Cobalamin-bd"/>
</dbReference>
<dbReference type="Pfam" id="PF02965">
    <property type="entry name" value="Met_synt_B12"/>
    <property type="match status" value="1"/>
</dbReference>
<evidence type="ECO:0000259" key="17">
    <source>
        <dbReference type="PROSITE" id="PS51332"/>
    </source>
</evidence>
<dbReference type="PROSITE" id="PS51332">
    <property type="entry name" value="B12_BINDING"/>
    <property type="match status" value="1"/>
</dbReference>
<proteinExistence type="inferred from homology"/>
<keyword evidence="3" id="KW-0489">Methyltransferase</keyword>
<dbReference type="FunFam" id="3.20.20.20:FF:000007">
    <property type="entry name" value="Methionine synthase"/>
    <property type="match status" value="1"/>
</dbReference>
<dbReference type="InterPro" id="IPR036724">
    <property type="entry name" value="Cobalamin-bd_sf"/>
</dbReference>
<dbReference type="Gene3D" id="3.20.20.20">
    <property type="entry name" value="Dihydropteroate synthase-like"/>
    <property type="match status" value="1"/>
</dbReference>
<dbReference type="SUPFAM" id="SSF52242">
    <property type="entry name" value="Cobalamin (vitamin B12)-binding domain"/>
    <property type="match status" value="1"/>
</dbReference>
<dbReference type="InterPro" id="IPR000489">
    <property type="entry name" value="Pterin-binding_dom"/>
</dbReference>
<sequence>MLESDWDTCVQMAKDQVRESAHVLDVCVDYVGRDGIVDMNEIVSRFATQAPLPLVLDSTEPEVMEAGLAHCGGKAILNSANLEDGQEPGSRLDRVFTLAREYGAAVICLAIDEEGQARTAEWKLRVCRRIYDLAINHYGIEPTDLIFDTLTFPLGSGQEDLRADAVETIEAIKLIKSELPGASTVLGLSNVSFGLKPALRHVLNSVFLHECTEAGLDAAIVHAARIIPMHKIDENIRAMALDLIYDRRRDDYDPLHKLMEAFTDVDISALEQEDRSDWTVGERLKYRIIDGERDGIEVDLDEQRESMPALQIINDVLLEGMKVVGELFGSGEMQLPFVLQSAETMKLAVAHLEPYLEKTDSGGKGRIVIGTVKGDVHDIGKNLVDIILTNNGYEVHNIGIKASLQVFVDKAREVNADAVGMSGLLVKSTIIMRENLQEMNELGLSEFPVILGGAALTRNYVERDLRKVYLGRVFYGKDAFEGLRTMDELMDGKRNGTLSPDFGRALGGRDLPERAPAQEMSAEEELAASTTRSDVATDAPVFVPPFLGPRVAKGIAIDDIATYINETALFRNQWQFRPDKTISETDTDFKDRLRPQLREELAKVQAADLLIPAVAWGYFPVNSEGNDLVVWTDDERRTERLRFQFPRQRSERHLCISDFFRANEPDYAAFHVATMGSRATEAERELFAADRYHEYLMLHGLSVEMTEALAEYWHRRIREEWGFAHEDGPSVQGLFRQQYRGSRYSWGYPACPNLEEQTKLDDLLDLASIGVNLSEEFQLDPEQSTSAIIVPHPEAKYFVT</sequence>
<feature type="region of interest" description="Disordered" evidence="14">
    <location>
        <begin position="500"/>
        <end position="523"/>
    </location>
</feature>
<feature type="domain" description="B12-binding" evidence="17">
    <location>
        <begin position="364"/>
        <end position="500"/>
    </location>
</feature>
<evidence type="ECO:0000256" key="10">
    <source>
        <dbReference type="ARBA" id="ARBA00022833"/>
    </source>
</evidence>
<dbReference type="GO" id="GO:0008270">
    <property type="term" value="F:zinc ion binding"/>
    <property type="evidence" value="ECO:0007669"/>
    <property type="project" value="InterPro"/>
</dbReference>
<dbReference type="Pfam" id="PF00809">
    <property type="entry name" value="Pterin_bind"/>
    <property type="match status" value="1"/>
</dbReference>
<dbReference type="InterPro" id="IPR003759">
    <property type="entry name" value="Cbl-bd_cap"/>
</dbReference>
<comment type="pathway">
    <text evidence="13">Amino-acid biosynthesis; L-methionine biosynthesis via de novo pathway.</text>
</comment>
<dbReference type="GO" id="GO:0031419">
    <property type="term" value="F:cobalamin binding"/>
    <property type="evidence" value="ECO:0007669"/>
    <property type="project" value="UniProtKB-KW"/>
</dbReference>
<evidence type="ECO:0000256" key="1">
    <source>
        <dbReference type="ARBA" id="ARBA00001947"/>
    </source>
</evidence>
<dbReference type="PROSITE" id="PS50974">
    <property type="entry name" value="ADOMET_ACTIVATION"/>
    <property type="match status" value="1"/>
</dbReference>
<feature type="domain" description="B12-binding N-terminal" evidence="18">
    <location>
        <begin position="271"/>
        <end position="364"/>
    </location>
</feature>
<dbReference type="GO" id="GO:0046653">
    <property type="term" value="P:tetrahydrofolate metabolic process"/>
    <property type="evidence" value="ECO:0007669"/>
    <property type="project" value="TreeGrafter"/>
</dbReference>
<dbReference type="GO" id="GO:0008705">
    <property type="term" value="F:methionine synthase activity"/>
    <property type="evidence" value="ECO:0007669"/>
    <property type="project" value="InterPro"/>
</dbReference>
<evidence type="ECO:0000313" key="19">
    <source>
        <dbReference type="EMBL" id="CAB5034166.1"/>
    </source>
</evidence>
<dbReference type="InterPro" id="IPR050554">
    <property type="entry name" value="Met_Synthase/Corrinoid"/>
</dbReference>
<evidence type="ECO:0000256" key="2">
    <source>
        <dbReference type="ARBA" id="ARBA00010398"/>
    </source>
</evidence>